<sequence length="298" mass="33239">MLFRITALLITFIVCQNALAQSAVDTAYIAQYPQKMMVKAFVSQSGIEIEHNKKGYSPNNPTRLGVGFSLKNTVINLSSSFGVFPVEKDLGKTRSVDFQIHNYGRKFLVDLFYQKYKGFYNDDDNDNVTLYPDTSAQLIGGELTYVFNHDRFSTKAALEQTEKQLKSAGSFLIGGGAYHYKLRLEDALGATKNSVNNFQLGVNAGYGYSWVIDKHWLLSGMATVGVNAGNEVNVLEDGKIKLYPTAFARGGAGYHKDSWGIGMSFIVNNKLVYYTSDSFSLTSVNLQITYVKHFDKFF</sequence>
<evidence type="ECO:0000313" key="2">
    <source>
        <dbReference type="EMBL" id="MFD2603732.1"/>
    </source>
</evidence>
<dbReference type="InterPro" id="IPR025535">
    <property type="entry name" value="DUF4421"/>
</dbReference>
<reference evidence="3" key="1">
    <citation type="journal article" date="2019" name="Int. J. Syst. Evol. Microbiol.">
        <title>The Global Catalogue of Microorganisms (GCM) 10K type strain sequencing project: providing services to taxonomists for standard genome sequencing and annotation.</title>
        <authorList>
            <consortium name="The Broad Institute Genomics Platform"/>
            <consortium name="The Broad Institute Genome Sequencing Center for Infectious Disease"/>
            <person name="Wu L."/>
            <person name="Ma J."/>
        </authorList>
    </citation>
    <scope>NUCLEOTIDE SEQUENCE [LARGE SCALE GENOMIC DNA]</scope>
    <source>
        <strain evidence="3">KCTC 42107</strain>
    </source>
</reference>
<dbReference type="Pfam" id="PF14391">
    <property type="entry name" value="DUF4421"/>
    <property type="match status" value="1"/>
</dbReference>
<keyword evidence="3" id="KW-1185">Reference proteome</keyword>
<protein>
    <submittedName>
        <fullName evidence="2">DUF4421 family protein</fullName>
    </submittedName>
</protein>
<dbReference type="Proteomes" id="UP001597480">
    <property type="component" value="Unassembled WGS sequence"/>
</dbReference>
<organism evidence="2 3">
    <name type="scientific">Flavobacterium suzhouense</name>
    <dbReference type="NCBI Taxonomy" id="1529638"/>
    <lineage>
        <taxon>Bacteria</taxon>
        <taxon>Pseudomonadati</taxon>
        <taxon>Bacteroidota</taxon>
        <taxon>Flavobacteriia</taxon>
        <taxon>Flavobacteriales</taxon>
        <taxon>Flavobacteriaceae</taxon>
        <taxon>Flavobacterium</taxon>
    </lineage>
</organism>
<gene>
    <name evidence="2" type="ORF">ACFSR3_16835</name>
</gene>
<keyword evidence="1" id="KW-0732">Signal</keyword>
<dbReference type="RefSeq" id="WP_379822669.1">
    <property type="nucleotide sequence ID" value="NZ_JBHUMD010000030.1"/>
</dbReference>
<evidence type="ECO:0000313" key="3">
    <source>
        <dbReference type="Proteomes" id="UP001597480"/>
    </source>
</evidence>
<evidence type="ECO:0000256" key="1">
    <source>
        <dbReference type="SAM" id="SignalP"/>
    </source>
</evidence>
<name>A0ABW5NXA9_9FLAO</name>
<proteinExistence type="predicted"/>
<feature type="chain" id="PRO_5046794355" evidence="1">
    <location>
        <begin position="21"/>
        <end position="298"/>
    </location>
</feature>
<accession>A0ABW5NXA9</accession>
<comment type="caution">
    <text evidence="2">The sequence shown here is derived from an EMBL/GenBank/DDBJ whole genome shotgun (WGS) entry which is preliminary data.</text>
</comment>
<feature type="signal peptide" evidence="1">
    <location>
        <begin position="1"/>
        <end position="20"/>
    </location>
</feature>
<dbReference type="EMBL" id="JBHUMD010000030">
    <property type="protein sequence ID" value="MFD2603732.1"/>
    <property type="molecule type" value="Genomic_DNA"/>
</dbReference>